<evidence type="ECO:0000313" key="1">
    <source>
        <dbReference type="EMBL" id="MET3654555.1"/>
    </source>
</evidence>
<dbReference type="SUPFAM" id="SSF55144">
    <property type="entry name" value="LigT-like"/>
    <property type="match status" value="1"/>
</dbReference>
<gene>
    <name evidence="1" type="ORF">ABIC75_004303</name>
</gene>
<accession>A0ABV2K0E5</accession>
<comment type="caution">
    <text evidence="1">The sequence shown here is derived from an EMBL/GenBank/DDBJ whole genome shotgun (WGS) entry which is preliminary data.</text>
</comment>
<keyword evidence="1" id="KW-0436">Ligase</keyword>
<dbReference type="GO" id="GO:0016874">
    <property type="term" value="F:ligase activity"/>
    <property type="evidence" value="ECO:0007669"/>
    <property type="project" value="UniProtKB-KW"/>
</dbReference>
<dbReference type="EMBL" id="JBEPMU010000007">
    <property type="protein sequence ID" value="MET3654555.1"/>
    <property type="molecule type" value="Genomic_DNA"/>
</dbReference>
<dbReference type="Pfam" id="PF13563">
    <property type="entry name" value="2_5_RNA_ligase2"/>
    <property type="match status" value="1"/>
</dbReference>
<dbReference type="InterPro" id="IPR009097">
    <property type="entry name" value="Cyclic_Pdiesterase"/>
</dbReference>
<protein>
    <submittedName>
        <fullName evidence="1">2'-5' RNA ligase</fullName>
        <ecNumber evidence="1">6.5.1.-</ecNumber>
    </submittedName>
</protein>
<dbReference type="Proteomes" id="UP001549184">
    <property type="component" value="Unassembled WGS sequence"/>
</dbReference>
<dbReference type="RefSeq" id="WP_354015908.1">
    <property type="nucleotide sequence ID" value="NZ_JBEPMU010000007.1"/>
</dbReference>
<sequence>MAGGDLFGLSGDEGLEPECNYFFALMPVGTALQQIGERRAHAVREAQSPRLVPVEDHRLHLTLCTPKSLKRLRAPFEESLKRAGDDVTAAAFGLRLEGFERFTGGYGELCLVLRSDGETGTRAQALKDAIGEALFSHGFGWDKGKLSPHVTLYYADDVELPAHSGQSIDWHVDEFVLIRSHVRKHQHVVIKRWPLAAAA</sequence>
<organism evidence="1 2">
    <name type="scientific">Dyella japonica</name>
    <dbReference type="NCBI Taxonomy" id="231455"/>
    <lineage>
        <taxon>Bacteria</taxon>
        <taxon>Pseudomonadati</taxon>
        <taxon>Pseudomonadota</taxon>
        <taxon>Gammaproteobacteria</taxon>
        <taxon>Lysobacterales</taxon>
        <taxon>Rhodanobacteraceae</taxon>
        <taxon>Dyella</taxon>
    </lineage>
</organism>
<name>A0ABV2K0E5_9GAMM</name>
<evidence type="ECO:0000313" key="2">
    <source>
        <dbReference type="Proteomes" id="UP001549184"/>
    </source>
</evidence>
<dbReference type="EC" id="6.5.1.-" evidence="1"/>
<reference evidence="1 2" key="1">
    <citation type="submission" date="2024-06" db="EMBL/GenBank/DDBJ databases">
        <title>Sorghum-associated microbial communities from plants grown in Nebraska, USA.</title>
        <authorList>
            <person name="Schachtman D."/>
        </authorList>
    </citation>
    <scope>NUCLEOTIDE SEQUENCE [LARGE SCALE GENOMIC DNA]</scope>
    <source>
        <strain evidence="1 2">1073</strain>
    </source>
</reference>
<dbReference type="Gene3D" id="3.90.1140.10">
    <property type="entry name" value="Cyclic phosphodiesterase"/>
    <property type="match status" value="1"/>
</dbReference>
<proteinExistence type="predicted"/>
<keyword evidence="2" id="KW-1185">Reference proteome</keyword>